<keyword evidence="3" id="KW-0969">Cilium</keyword>
<evidence type="ECO:0000313" key="3">
    <source>
        <dbReference type="EMBL" id="ATL70645.1"/>
    </source>
</evidence>
<dbReference type="Gene3D" id="3.90.1210.10">
    <property type="entry name" value="Antifreeze-like/N-acetylneuraminic acid synthase C-terminal domain"/>
    <property type="match status" value="1"/>
</dbReference>
<evidence type="ECO:0000259" key="2">
    <source>
        <dbReference type="SMART" id="SM00858"/>
    </source>
</evidence>
<keyword evidence="1" id="KW-0812">Transmembrane</keyword>
<keyword evidence="1" id="KW-1133">Transmembrane helix</keyword>
<sequence length="232" mass="23997">MPRFPRFSFASTRADAAPRRAHAANAADAPVIPAVPTRPRWGLRIAGGVLIVAAIIGSLAVVRNLRATTQVLVLARNVAQGGRIDAADLTVATVNTDSGLQVVPSDRRGAVIGLAAVQPLTAGQLLVASMLTDAVVPGRGQTLVGVTVVPAKLPAEPLRAGDYVRLVDTPRDQDSAPVQAPIASNAQVVTVRANTQADQVTVDVIVPEAEATWVAARAATGRVAVVLDSRVR</sequence>
<reference evidence="3 4" key="1">
    <citation type="submission" date="2017-10" db="EMBL/GenBank/DDBJ databases">
        <title>Comparative genomics between pathogenic Norcardia.</title>
        <authorList>
            <person name="Zeng L."/>
        </authorList>
    </citation>
    <scope>NUCLEOTIDE SEQUENCE [LARGE SCALE GENOMIC DNA]</scope>
    <source>
        <strain evidence="3 4">NC_YFY_NT001</strain>
    </source>
</reference>
<evidence type="ECO:0000256" key="1">
    <source>
        <dbReference type="SAM" id="Phobius"/>
    </source>
</evidence>
<dbReference type="SMART" id="SM00858">
    <property type="entry name" value="SAF"/>
    <property type="match status" value="1"/>
</dbReference>
<proteinExistence type="predicted"/>
<gene>
    <name evidence="3" type="ORF">CRH09_35200</name>
</gene>
<evidence type="ECO:0000313" key="4">
    <source>
        <dbReference type="Proteomes" id="UP000221961"/>
    </source>
</evidence>
<dbReference type="EMBL" id="CP023778">
    <property type="protein sequence ID" value="ATL70645.1"/>
    <property type="molecule type" value="Genomic_DNA"/>
</dbReference>
<dbReference type="GeneID" id="88362509"/>
<feature type="domain" description="SAF" evidence="2">
    <location>
        <begin position="69"/>
        <end position="132"/>
    </location>
</feature>
<dbReference type="KEGG" id="ntp:CRH09_35200"/>
<dbReference type="CDD" id="cd11614">
    <property type="entry name" value="SAF_CpaB_FlgA_like"/>
    <property type="match status" value="1"/>
</dbReference>
<feature type="transmembrane region" description="Helical" evidence="1">
    <location>
        <begin position="41"/>
        <end position="62"/>
    </location>
</feature>
<dbReference type="AlphaFoldDB" id="A0A291RTH6"/>
<accession>A0A291RTH6</accession>
<keyword evidence="3" id="KW-0966">Cell projection</keyword>
<dbReference type="RefSeq" id="WP_098697602.1">
    <property type="nucleotide sequence ID" value="NZ_CP023778.1"/>
</dbReference>
<dbReference type="Pfam" id="PF08666">
    <property type="entry name" value="SAF"/>
    <property type="match status" value="1"/>
</dbReference>
<keyword evidence="1" id="KW-0472">Membrane</keyword>
<dbReference type="Proteomes" id="UP000221961">
    <property type="component" value="Chromosome"/>
</dbReference>
<name>A0A291RTH6_9NOCA</name>
<organism evidence="3 4">
    <name type="scientific">Nocardia terpenica</name>
    <dbReference type="NCBI Taxonomy" id="455432"/>
    <lineage>
        <taxon>Bacteria</taxon>
        <taxon>Bacillati</taxon>
        <taxon>Actinomycetota</taxon>
        <taxon>Actinomycetes</taxon>
        <taxon>Mycobacteriales</taxon>
        <taxon>Nocardiaceae</taxon>
        <taxon>Nocardia</taxon>
    </lineage>
</organism>
<keyword evidence="3" id="KW-0282">Flagellum</keyword>
<dbReference type="InterPro" id="IPR013974">
    <property type="entry name" value="SAF"/>
</dbReference>
<protein>
    <submittedName>
        <fullName evidence="3">Flagellar biosynthesis protein FlgA</fullName>
    </submittedName>
</protein>